<feature type="binding site" evidence="4">
    <location>
        <begin position="110"/>
        <end position="112"/>
    </location>
    <ligand>
        <name>acetyl-CoA</name>
        <dbReference type="ChEBI" id="CHEBI:57288"/>
    </ligand>
</feature>
<dbReference type="InterPro" id="IPR051554">
    <property type="entry name" value="Acetyltransferase_Eis"/>
</dbReference>
<dbReference type="NCBIfam" id="NF002367">
    <property type="entry name" value="PRK01346.1-4"/>
    <property type="match status" value="1"/>
</dbReference>
<dbReference type="Proteomes" id="UP000380867">
    <property type="component" value="Unassembled WGS sequence"/>
</dbReference>
<evidence type="ECO:0000313" key="6">
    <source>
        <dbReference type="EMBL" id="KAA1400141.1"/>
    </source>
</evidence>
<feature type="binding site" evidence="4">
    <location>
        <begin position="146"/>
        <end position="147"/>
    </location>
    <ligand>
        <name>acetyl-CoA</name>
        <dbReference type="ChEBI" id="CHEBI:57288"/>
    </ligand>
</feature>
<sequence length="430" mass="47529">MGNDYLDMPVDPTSRDQLAAEGLRLELVDISDKQAFAAWSRAESRGFHSPVQTEAAIEQRHSYFDDRRITGVYDDSVPVPQEPVATTMVWPADLTVPGRRTVQSWAISDVTVAPTHRRRGVARALLEAELRTAQAHGAPIATLTVSESTIYGHFGFGPAALARDLTIDTRRAKWTGPRPAGRVHFVTADQLLEPGLALVERVRLTTPGQIAYDGILWDRQLGLMVDDEVAKKQRFVRYDDESGRMQGFASYTLNENPADFTQHRLDLLHLVTATDDAYAALWRFVLEMDLVSEVKAHLRPVDEPVRWMVSDFRAVKVAELDHLWIRILDVPAALEARTYATPGRLVLSVSDPFGAADGSWVLDVDDTGTPTVTPTDDPADVSLTVEELAAIYLGGASPVMLHAAGRVRGDAARLEAMFRSPVAPFLSHWF</sequence>
<feature type="domain" description="N-acetyltransferase" evidence="5">
    <location>
        <begin position="23"/>
        <end position="177"/>
    </location>
</feature>
<dbReference type="Gene3D" id="3.40.630.30">
    <property type="match status" value="2"/>
</dbReference>
<dbReference type="SUPFAM" id="SSF55729">
    <property type="entry name" value="Acyl-CoA N-acyltransferases (Nat)"/>
    <property type="match status" value="1"/>
</dbReference>
<comment type="similarity">
    <text evidence="1 4">Belongs to the acetyltransferase Eis family.</text>
</comment>
<evidence type="ECO:0000256" key="2">
    <source>
        <dbReference type="ARBA" id="ARBA00022679"/>
    </source>
</evidence>
<dbReference type="AlphaFoldDB" id="A0A5M4FJA6"/>
<proteinExistence type="inferred from homology"/>
<gene>
    <name evidence="6" type="ORF">ESP70_005230</name>
</gene>
<dbReference type="OrthoDB" id="8399956at2"/>
<dbReference type="InterPro" id="IPR041380">
    <property type="entry name" value="Acetyltransf_17"/>
</dbReference>
<organism evidence="6 7">
    <name type="scientific">Aeromicrobium ginsengisoli</name>
    <dbReference type="NCBI Taxonomy" id="363867"/>
    <lineage>
        <taxon>Bacteria</taxon>
        <taxon>Bacillati</taxon>
        <taxon>Actinomycetota</taxon>
        <taxon>Actinomycetes</taxon>
        <taxon>Propionibacteriales</taxon>
        <taxon>Nocardioidaceae</taxon>
        <taxon>Aeromicrobium</taxon>
    </lineage>
</organism>
<comment type="subunit">
    <text evidence="4">Homohexamer; trimer of dimers.</text>
</comment>
<dbReference type="Gene3D" id="3.30.1050.10">
    <property type="entry name" value="SCP2 sterol-binding domain"/>
    <property type="match status" value="1"/>
</dbReference>
<evidence type="ECO:0000256" key="1">
    <source>
        <dbReference type="ARBA" id="ARBA00009213"/>
    </source>
</evidence>
<dbReference type="Pfam" id="PF13530">
    <property type="entry name" value="SCP2_2"/>
    <property type="match status" value="1"/>
</dbReference>
<evidence type="ECO:0000259" key="5">
    <source>
        <dbReference type="PROSITE" id="PS51186"/>
    </source>
</evidence>
<keyword evidence="2 4" id="KW-0808">Transferase</keyword>
<dbReference type="InterPro" id="IPR036527">
    <property type="entry name" value="SCP2_sterol-bd_dom_sf"/>
</dbReference>
<keyword evidence="3 4" id="KW-0012">Acyltransferase</keyword>
<dbReference type="HAMAP" id="MF_01812">
    <property type="entry name" value="Eis"/>
    <property type="match status" value="1"/>
</dbReference>
<accession>A0A5M4FJA6</accession>
<dbReference type="CDD" id="cd04301">
    <property type="entry name" value="NAT_SF"/>
    <property type="match status" value="1"/>
</dbReference>
<evidence type="ECO:0000256" key="4">
    <source>
        <dbReference type="HAMAP-Rule" id="MF_01812"/>
    </source>
</evidence>
<feature type="binding site" evidence="4">
    <location>
        <begin position="118"/>
        <end position="123"/>
    </location>
    <ligand>
        <name>acetyl-CoA</name>
        <dbReference type="ChEBI" id="CHEBI:57288"/>
    </ligand>
</feature>
<dbReference type="GO" id="GO:0034069">
    <property type="term" value="F:aminoglycoside N-acetyltransferase activity"/>
    <property type="evidence" value="ECO:0007669"/>
    <property type="project" value="TreeGrafter"/>
</dbReference>
<reference evidence="6" key="1">
    <citation type="submission" date="2019-09" db="EMBL/GenBank/DDBJ databases">
        <authorList>
            <person name="Li J."/>
        </authorList>
    </citation>
    <scope>NUCLEOTIDE SEQUENCE [LARGE SCALE GENOMIC DNA]</scope>
    <source>
        <strain evidence="6">JCM 14732</strain>
    </source>
</reference>
<dbReference type="RefSeq" id="WP_149688241.1">
    <property type="nucleotide sequence ID" value="NZ_SDPQ02000001.1"/>
</dbReference>
<dbReference type="EMBL" id="SDPQ02000001">
    <property type="protein sequence ID" value="KAA1400141.1"/>
    <property type="molecule type" value="Genomic_DNA"/>
</dbReference>
<dbReference type="PANTHER" id="PTHR37817:SF1">
    <property type="entry name" value="N-ACETYLTRANSFERASE EIS"/>
    <property type="match status" value="1"/>
</dbReference>
<dbReference type="InterPro" id="IPR016181">
    <property type="entry name" value="Acyl_CoA_acyltransferase"/>
</dbReference>
<keyword evidence="7" id="KW-1185">Reference proteome</keyword>
<comment type="caution">
    <text evidence="6">The sequence shown here is derived from an EMBL/GenBank/DDBJ whole genome shotgun (WGS) entry which is preliminary data.</text>
</comment>
<evidence type="ECO:0000313" key="7">
    <source>
        <dbReference type="Proteomes" id="UP000380867"/>
    </source>
</evidence>
<dbReference type="Pfam" id="PF17668">
    <property type="entry name" value="Acetyltransf_17"/>
    <property type="match status" value="1"/>
</dbReference>
<name>A0A5M4FJA6_9ACTN</name>
<dbReference type="InterPro" id="IPR022902">
    <property type="entry name" value="NAcTrfase_Eis"/>
</dbReference>
<feature type="active site" description="Proton donor" evidence="4">
    <location>
        <position position="151"/>
    </location>
</feature>
<feature type="active site" description="Proton acceptor; via carboxylate" evidence="4">
    <location>
        <position position="430"/>
    </location>
</feature>
<dbReference type="GO" id="GO:0030649">
    <property type="term" value="P:aminoglycoside antibiotic catabolic process"/>
    <property type="evidence" value="ECO:0007669"/>
    <property type="project" value="TreeGrafter"/>
</dbReference>
<dbReference type="InterPro" id="IPR000182">
    <property type="entry name" value="GNAT_dom"/>
</dbReference>
<dbReference type="PROSITE" id="PS51186">
    <property type="entry name" value="GNAT"/>
    <property type="match status" value="1"/>
</dbReference>
<dbReference type="InterPro" id="IPR025559">
    <property type="entry name" value="Eis_dom"/>
</dbReference>
<dbReference type="Pfam" id="PF13527">
    <property type="entry name" value="Acetyltransf_9"/>
    <property type="match status" value="1"/>
</dbReference>
<protein>
    <submittedName>
        <fullName evidence="6">GNAT family N-acetyltransferase</fullName>
    </submittedName>
</protein>
<dbReference type="SUPFAM" id="SSF55718">
    <property type="entry name" value="SCP-like"/>
    <property type="match status" value="1"/>
</dbReference>
<dbReference type="PANTHER" id="PTHR37817">
    <property type="entry name" value="N-ACETYLTRANSFERASE EIS"/>
    <property type="match status" value="1"/>
</dbReference>
<evidence type="ECO:0000256" key="3">
    <source>
        <dbReference type="ARBA" id="ARBA00023315"/>
    </source>
</evidence>